<dbReference type="PANTHER" id="PTHR48079:SF6">
    <property type="entry name" value="NAD(P)-BINDING DOMAIN-CONTAINING PROTEIN-RELATED"/>
    <property type="match status" value="1"/>
</dbReference>
<dbReference type="OrthoDB" id="2741165at2759"/>
<feature type="domain" description="NAD(P)-binding" evidence="1">
    <location>
        <begin position="12"/>
        <end position="101"/>
    </location>
</feature>
<organism evidence="2 3">
    <name type="scientific">Lentinus tigrinus ALCF2SS1-6</name>
    <dbReference type="NCBI Taxonomy" id="1328759"/>
    <lineage>
        <taxon>Eukaryota</taxon>
        <taxon>Fungi</taxon>
        <taxon>Dikarya</taxon>
        <taxon>Basidiomycota</taxon>
        <taxon>Agaricomycotina</taxon>
        <taxon>Agaricomycetes</taxon>
        <taxon>Polyporales</taxon>
        <taxon>Polyporaceae</taxon>
        <taxon>Lentinus</taxon>
    </lineage>
</organism>
<evidence type="ECO:0000259" key="1">
    <source>
        <dbReference type="Pfam" id="PF13460"/>
    </source>
</evidence>
<gene>
    <name evidence="2" type="ORF">L227DRAFT_586518</name>
</gene>
<reference evidence="2" key="1">
    <citation type="journal article" date="2018" name="Genome Biol. Evol.">
        <title>Genomics and development of Lentinus tigrinus, a white-rot wood-decaying mushroom with dimorphic fruiting bodies.</title>
        <authorList>
            <person name="Wu B."/>
            <person name="Xu Z."/>
            <person name="Knudson A."/>
            <person name="Carlson A."/>
            <person name="Chen N."/>
            <person name="Kovaka S."/>
            <person name="LaButti K."/>
            <person name="Lipzen A."/>
            <person name="Pennachio C."/>
            <person name="Riley R."/>
            <person name="Schakwitz W."/>
            <person name="Umezawa K."/>
            <person name="Ohm R.A."/>
            <person name="Grigoriev I.V."/>
            <person name="Nagy L.G."/>
            <person name="Gibbons J."/>
            <person name="Hibbett D."/>
        </authorList>
    </citation>
    <scope>NUCLEOTIDE SEQUENCE [LARGE SCALE GENOMIC DNA]</scope>
    <source>
        <strain evidence="2">ALCF2SS1-6</strain>
    </source>
</reference>
<dbReference type="InterPro" id="IPR051783">
    <property type="entry name" value="NAD(P)-dependent_oxidoreduct"/>
</dbReference>
<dbReference type="SUPFAM" id="SSF51735">
    <property type="entry name" value="NAD(P)-binding Rossmann-fold domains"/>
    <property type="match status" value="1"/>
</dbReference>
<dbReference type="STRING" id="1328759.A0A5C2S706"/>
<dbReference type="EMBL" id="ML122269">
    <property type="protein sequence ID" value="RPD59635.1"/>
    <property type="molecule type" value="Genomic_DNA"/>
</dbReference>
<dbReference type="GO" id="GO:0005737">
    <property type="term" value="C:cytoplasm"/>
    <property type="evidence" value="ECO:0007669"/>
    <property type="project" value="TreeGrafter"/>
</dbReference>
<dbReference type="Proteomes" id="UP000313359">
    <property type="component" value="Unassembled WGS sequence"/>
</dbReference>
<dbReference type="PANTHER" id="PTHR48079">
    <property type="entry name" value="PROTEIN YEEZ"/>
    <property type="match status" value="1"/>
</dbReference>
<dbReference type="InterPro" id="IPR036291">
    <property type="entry name" value="NAD(P)-bd_dom_sf"/>
</dbReference>
<dbReference type="Pfam" id="PF13460">
    <property type="entry name" value="NAD_binding_10"/>
    <property type="match status" value="1"/>
</dbReference>
<dbReference type="GO" id="GO:0004029">
    <property type="term" value="F:aldehyde dehydrogenase (NAD+) activity"/>
    <property type="evidence" value="ECO:0007669"/>
    <property type="project" value="TreeGrafter"/>
</dbReference>
<accession>A0A5C2S706</accession>
<dbReference type="InterPro" id="IPR016040">
    <property type="entry name" value="NAD(P)-bd_dom"/>
</dbReference>
<proteinExistence type="predicted"/>
<dbReference type="AlphaFoldDB" id="A0A5C2S706"/>
<keyword evidence="3" id="KW-1185">Reference proteome</keyword>
<dbReference type="Gene3D" id="3.40.50.720">
    <property type="entry name" value="NAD(P)-binding Rossmann-like Domain"/>
    <property type="match status" value="1"/>
</dbReference>
<evidence type="ECO:0000313" key="2">
    <source>
        <dbReference type="EMBL" id="RPD59635.1"/>
    </source>
</evidence>
<evidence type="ECO:0000313" key="3">
    <source>
        <dbReference type="Proteomes" id="UP000313359"/>
    </source>
</evidence>
<protein>
    <submittedName>
        <fullName evidence="2">NAD(P)-binding protein</fullName>
    </submittedName>
</protein>
<name>A0A5C2S706_9APHY</name>
<sequence>MYTKKTSILYTGATGYVGGHALQRILTHPKANTFDITALVRDADRAKLLESKFGVKAVVGSLKDADKLTDLAEGAHLVFHAADSDDEPAMKAILAGMKKRHEKIRDTPILIHLSGAGSLTDDARGEYASQTVTSDLDIAAIDAIPPTAFHHAVDLMAVAADTEGYARTYIVAPGIIYGLSHGPLFDAGVAKRNLNQVAFFAEAFLARGRAGVVGKGASIWADVHIDDTTELFYLLFDKALTDPAKLGHGREGYYFAENGEHSLYALCKAVGTALVEAGRAESAEPTELTAEERATIFGGDVMAFLNFTNARCRADRARRDIGWKPVHTTEELYRVAKLEVQTALRKQVGNMSA</sequence>